<proteinExistence type="predicted"/>
<dbReference type="Proteomes" id="UP000886844">
    <property type="component" value="Unassembled WGS sequence"/>
</dbReference>
<accession>A0A9D1YZ72</accession>
<evidence type="ECO:0000313" key="2">
    <source>
        <dbReference type="Proteomes" id="UP000886844"/>
    </source>
</evidence>
<reference evidence="1" key="1">
    <citation type="journal article" date="2021" name="PeerJ">
        <title>Extensive microbial diversity within the chicken gut microbiome revealed by metagenomics and culture.</title>
        <authorList>
            <person name="Gilroy R."/>
            <person name="Ravi A."/>
            <person name="Getino M."/>
            <person name="Pursley I."/>
            <person name="Horton D.L."/>
            <person name="Alikhan N.F."/>
            <person name="Baker D."/>
            <person name="Gharbi K."/>
            <person name="Hall N."/>
            <person name="Watson M."/>
            <person name="Adriaenssens E.M."/>
            <person name="Foster-Nyarko E."/>
            <person name="Jarju S."/>
            <person name="Secka A."/>
            <person name="Antonio M."/>
            <person name="Oren A."/>
            <person name="Chaudhuri R.R."/>
            <person name="La Ragione R."/>
            <person name="Hildebrand F."/>
            <person name="Pallen M.J."/>
        </authorList>
    </citation>
    <scope>NUCLEOTIDE SEQUENCE</scope>
    <source>
        <strain evidence="1">5134</strain>
    </source>
</reference>
<evidence type="ECO:0000313" key="1">
    <source>
        <dbReference type="EMBL" id="HIY67917.1"/>
    </source>
</evidence>
<organism evidence="1 2">
    <name type="scientific">Candidatus Alistipes intestinigallinarum</name>
    <dbReference type="NCBI Taxonomy" id="2838440"/>
    <lineage>
        <taxon>Bacteria</taxon>
        <taxon>Pseudomonadati</taxon>
        <taxon>Bacteroidota</taxon>
        <taxon>Bacteroidia</taxon>
        <taxon>Bacteroidales</taxon>
        <taxon>Rikenellaceae</taxon>
        <taxon>Alistipes</taxon>
    </lineage>
</organism>
<dbReference type="Pfam" id="PF16442">
    <property type="entry name" value="DUF5039"/>
    <property type="match status" value="1"/>
</dbReference>
<sequence length="212" mass="24725">MKGKVLKARIAQLDGEIHRLDLQINRLTWETYLDYAEQARITPKVFSLPGLNYARLRDTVPVIDTLGNRLRAASDAYTAILRTDPQYEAIHQEYVAIRGVKDPERESANRMQYNQLYARLRANNPDYEPALERRKEAERQRNMAILRYMVDYYGAKGWILPTEQLVGGYSPLMRALNGRCPEIGRLSDELSMLRALRRELCKRQLREKFVIP</sequence>
<dbReference type="InterPro" id="IPR032220">
    <property type="entry name" value="DUF5039"/>
</dbReference>
<reference evidence="1" key="2">
    <citation type="submission" date="2021-04" db="EMBL/GenBank/DDBJ databases">
        <authorList>
            <person name="Gilroy R."/>
        </authorList>
    </citation>
    <scope>NUCLEOTIDE SEQUENCE</scope>
    <source>
        <strain evidence="1">5134</strain>
    </source>
</reference>
<comment type="caution">
    <text evidence="1">The sequence shown here is derived from an EMBL/GenBank/DDBJ whole genome shotgun (WGS) entry which is preliminary data.</text>
</comment>
<name>A0A9D1YZ72_9BACT</name>
<protein>
    <submittedName>
        <fullName evidence="1">DUF5039 family protein</fullName>
    </submittedName>
</protein>
<dbReference type="EMBL" id="DXDA01000007">
    <property type="protein sequence ID" value="HIY67917.1"/>
    <property type="molecule type" value="Genomic_DNA"/>
</dbReference>
<dbReference type="AlphaFoldDB" id="A0A9D1YZ72"/>
<gene>
    <name evidence="1" type="ORF">H9828_00700</name>
</gene>